<comment type="caution">
    <text evidence="1">The sequence shown here is derived from an EMBL/GenBank/DDBJ whole genome shotgun (WGS) entry which is preliminary data.</text>
</comment>
<feature type="non-terminal residue" evidence="1">
    <location>
        <position position="502"/>
    </location>
</feature>
<dbReference type="AlphaFoldDB" id="A0A5J4UVN7"/>
<protein>
    <submittedName>
        <fullName evidence="1">Uncharacterized protein</fullName>
    </submittedName>
</protein>
<proteinExistence type="predicted"/>
<dbReference type="Proteomes" id="UP000324800">
    <property type="component" value="Unassembled WGS sequence"/>
</dbReference>
<evidence type="ECO:0000313" key="1">
    <source>
        <dbReference type="EMBL" id="KAA6374353.1"/>
    </source>
</evidence>
<sequence>MADADLHSLDVYIIHDEILFGNVRHNSVGLIEQVTNINNQINNINNAPAPDVYTRPEANEIFDTKADKSDTYTKTETDTLLDAKADKTDIIDAYTKTETDIKLDEKADKTELIDAYTKTETDTLLDAKADKTVTYTKTETDTLLEAKADKSELIDAYTKTETDTKLDLKLNIADQIDAYTKTETDTKLDLKLNIADQIDAYTKTETDTKLDEKVDKTELDEYFDLISAQTINGTKQFYTISVATISKQNKNDASILLAGGGDMLVTSLVTQPQLQEVRDIASCKSKGYVFTTQGELNDWMAIQDNVANLAIGDKLYIVDQQVIDYQWDGTNLRQLETEQPDMTNVITTLGTATGSGNAIIDLSIDRNILTPAKNTTFVTTGSDQSITGMKTFTNTIISNDIQYSGYDNTSAFLAGGGVKSISDINASVDLSNYYNKTQTYSQTETNNLLNSKANTGVSYTKGEDDTLLLAKADKTQLIDSYTKTQTDNLLNDKANQSTTYTK</sequence>
<accession>A0A5J4UVN7</accession>
<gene>
    <name evidence="1" type="ORF">EZS28_030119</name>
</gene>
<reference evidence="1 2" key="1">
    <citation type="submission" date="2019-03" db="EMBL/GenBank/DDBJ databases">
        <title>Single cell metagenomics reveals metabolic interactions within the superorganism composed of flagellate Streblomastix strix and complex community of Bacteroidetes bacteria on its surface.</title>
        <authorList>
            <person name="Treitli S.C."/>
            <person name="Kolisko M."/>
            <person name="Husnik F."/>
            <person name="Keeling P."/>
            <person name="Hampl V."/>
        </authorList>
    </citation>
    <scope>NUCLEOTIDE SEQUENCE [LARGE SCALE GENOMIC DNA]</scope>
    <source>
        <strain evidence="1">ST1C</strain>
    </source>
</reference>
<evidence type="ECO:0000313" key="2">
    <source>
        <dbReference type="Proteomes" id="UP000324800"/>
    </source>
</evidence>
<dbReference type="EMBL" id="SNRW01012044">
    <property type="protein sequence ID" value="KAA6374353.1"/>
    <property type="molecule type" value="Genomic_DNA"/>
</dbReference>
<organism evidence="1 2">
    <name type="scientific">Streblomastix strix</name>
    <dbReference type="NCBI Taxonomy" id="222440"/>
    <lineage>
        <taxon>Eukaryota</taxon>
        <taxon>Metamonada</taxon>
        <taxon>Preaxostyla</taxon>
        <taxon>Oxymonadida</taxon>
        <taxon>Streblomastigidae</taxon>
        <taxon>Streblomastix</taxon>
    </lineage>
</organism>
<name>A0A5J4UVN7_9EUKA</name>